<dbReference type="AlphaFoldDB" id="A0A8H7RC86"/>
<dbReference type="Gene3D" id="2.60.40.790">
    <property type="match status" value="1"/>
</dbReference>
<name>A0A8H7RC86_9FUNG</name>
<evidence type="ECO:0000313" key="2">
    <source>
        <dbReference type="EMBL" id="KAG2208526.1"/>
    </source>
</evidence>
<protein>
    <recommendedName>
        <fullName evidence="1">CS domain-containing protein</fullName>
    </recommendedName>
</protein>
<dbReference type="InterPro" id="IPR008978">
    <property type="entry name" value="HSP20-like_chaperone"/>
</dbReference>
<dbReference type="EMBL" id="JAEPRD010000019">
    <property type="protein sequence ID" value="KAG2208526.1"/>
    <property type="molecule type" value="Genomic_DNA"/>
</dbReference>
<reference evidence="2" key="1">
    <citation type="submission" date="2020-12" db="EMBL/GenBank/DDBJ databases">
        <title>Metabolic potential, ecology and presence of endohyphal bacteria is reflected in genomic diversity of Mucoromycotina.</title>
        <authorList>
            <person name="Muszewska A."/>
            <person name="Okrasinska A."/>
            <person name="Steczkiewicz K."/>
            <person name="Drgas O."/>
            <person name="Orlowska M."/>
            <person name="Perlinska-Lenart U."/>
            <person name="Aleksandrzak-Piekarczyk T."/>
            <person name="Szatraj K."/>
            <person name="Zielenkiewicz U."/>
            <person name="Pilsyk S."/>
            <person name="Malc E."/>
            <person name="Mieczkowski P."/>
            <person name="Kruszewska J.S."/>
            <person name="Biernat P."/>
            <person name="Pawlowska J."/>
        </authorList>
    </citation>
    <scope>NUCLEOTIDE SEQUENCE</scope>
    <source>
        <strain evidence="2">WA0000017839</strain>
    </source>
</reference>
<gene>
    <name evidence="2" type="ORF">INT47_010222</name>
</gene>
<proteinExistence type="predicted"/>
<feature type="domain" description="CS" evidence="1">
    <location>
        <begin position="17"/>
        <end position="99"/>
    </location>
</feature>
<organism evidence="2 3">
    <name type="scientific">Mucor saturninus</name>
    <dbReference type="NCBI Taxonomy" id="64648"/>
    <lineage>
        <taxon>Eukaryota</taxon>
        <taxon>Fungi</taxon>
        <taxon>Fungi incertae sedis</taxon>
        <taxon>Mucoromycota</taxon>
        <taxon>Mucoromycotina</taxon>
        <taxon>Mucoromycetes</taxon>
        <taxon>Mucorales</taxon>
        <taxon>Mucorineae</taxon>
        <taxon>Mucoraceae</taxon>
        <taxon>Mucor</taxon>
    </lineage>
</organism>
<dbReference type="Proteomes" id="UP000603453">
    <property type="component" value="Unassembled WGS sequence"/>
</dbReference>
<accession>A0A8H7RC86</accession>
<dbReference type="CDD" id="cd06463">
    <property type="entry name" value="p23_like"/>
    <property type="match status" value="1"/>
</dbReference>
<sequence>MIASRNMNYTTLDDVKDIPSSIVWTQTMESITLQIDINHVRVSLTEKYLKLSTKTDTITLPLFQRVHIEQCDVEQMSLTNNSIILTLEKDSFDLWPHLLMQQTDEEIESQLLESNFLLEIQYKQDTVAIYDTLDFDSVINGQGEKTGLE</sequence>
<dbReference type="SUPFAM" id="SSF49764">
    <property type="entry name" value="HSP20-like chaperones"/>
    <property type="match status" value="1"/>
</dbReference>
<evidence type="ECO:0000259" key="1">
    <source>
        <dbReference type="PROSITE" id="PS51203"/>
    </source>
</evidence>
<keyword evidence="3" id="KW-1185">Reference proteome</keyword>
<dbReference type="OrthoDB" id="2233034at2759"/>
<comment type="caution">
    <text evidence="2">The sequence shown here is derived from an EMBL/GenBank/DDBJ whole genome shotgun (WGS) entry which is preliminary data.</text>
</comment>
<dbReference type="InterPro" id="IPR007052">
    <property type="entry name" value="CS_dom"/>
</dbReference>
<evidence type="ECO:0000313" key="3">
    <source>
        <dbReference type="Proteomes" id="UP000603453"/>
    </source>
</evidence>
<dbReference type="PROSITE" id="PS51203">
    <property type="entry name" value="CS"/>
    <property type="match status" value="1"/>
</dbReference>